<dbReference type="PANTHER" id="PTHR46558:SF11">
    <property type="entry name" value="HTH-TYPE TRANSCRIPTIONAL REGULATOR XRE"/>
    <property type="match status" value="1"/>
</dbReference>
<reference evidence="3 4" key="1">
    <citation type="journal article" date="2011" name="Front. Microbiol.">
        <title>Genomic signatures of strain selection and enhancement in Bacillus atrophaeus var. globigii, a historical biowarfare simulant.</title>
        <authorList>
            <person name="Gibbons H.S."/>
            <person name="Broomall S.M."/>
            <person name="McNew L.A."/>
            <person name="Daligault H."/>
            <person name="Chapman C."/>
            <person name="Bruce D."/>
            <person name="Karavis M."/>
            <person name="Krepps M."/>
            <person name="McGregor P.A."/>
            <person name="Hong C."/>
            <person name="Park K.H."/>
            <person name="Akmal A."/>
            <person name="Feldman A."/>
            <person name="Lin J.S."/>
            <person name="Chang W.E."/>
            <person name="Higgs B.W."/>
            <person name="Demirev P."/>
            <person name="Lindquist J."/>
            <person name="Liem A."/>
            <person name="Fochler E."/>
            <person name="Read T.D."/>
            <person name="Tapia R."/>
            <person name="Johnson S."/>
            <person name="Bishop-Lilly K.A."/>
            <person name="Detter C."/>
            <person name="Han C."/>
            <person name="Sozhamannan S."/>
            <person name="Rosenzweig C.N."/>
            <person name="Skowronski E.W."/>
        </authorList>
    </citation>
    <scope>NUCLEOTIDE SEQUENCE [LARGE SCALE GENOMIC DNA]</scope>
    <source>
        <strain evidence="3 4">Y4G10-17</strain>
    </source>
</reference>
<evidence type="ECO:0000313" key="4">
    <source>
        <dbReference type="Proteomes" id="UP000287823"/>
    </source>
</evidence>
<evidence type="ECO:0000259" key="2">
    <source>
        <dbReference type="PROSITE" id="PS50943"/>
    </source>
</evidence>
<dbReference type="InterPro" id="IPR001387">
    <property type="entry name" value="Cro/C1-type_HTH"/>
</dbReference>
<dbReference type="PROSITE" id="PS50943">
    <property type="entry name" value="HTH_CROC1"/>
    <property type="match status" value="1"/>
</dbReference>
<evidence type="ECO:0000313" key="3">
    <source>
        <dbReference type="EMBL" id="RUO31076.1"/>
    </source>
</evidence>
<keyword evidence="1" id="KW-0238">DNA-binding</keyword>
<dbReference type="InterPro" id="IPR010982">
    <property type="entry name" value="Lambda_DNA-bd_dom_sf"/>
</dbReference>
<dbReference type="Gene3D" id="1.10.260.40">
    <property type="entry name" value="lambda repressor-like DNA-binding domains"/>
    <property type="match status" value="1"/>
</dbReference>
<dbReference type="PANTHER" id="PTHR46558">
    <property type="entry name" value="TRACRIPTIONAL REGULATORY PROTEIN-RELATED-RELATED"/>
    <property type="match status" value="1"/>
</dbReference>
<dbReference type="RefSeq" id="WP_126799458.1">
    <property type="nucleotide sequence ID" value="NZ_PIPO01000005.1"/>
</dbReference>
<dbReference type="Pfam" id="PF01381">
    <property type="entry name" value="HTH_3"/>
    <property type="match status" value="1"/>
</dbReference>
<protein>
    <submittedName>
        <fullName evidence="3">Transcriptional regulator</fullName>
    </submittedName>
</protein>
<dbReference type="Proteomes" id="UP000287823">
    <property type="component" value="Unassembled WGS sequence"/>
</dbReference>
<dbReference type="GO" id="GO:0003677">
    <property type="term" value="F:DNA binding"/>
    <property type="evidence" value="ECO:0007669"/>
    <property type="project" value="UniProtKB-KW"/>
</dbReference>
<dbReference type="CDD" id="cd00093">
    <property type="entry name" value="HTH_XRE"/>
    <property type="match status" value="1"/>
</dbReference>
<dbReference type="SMART" id="SM00530">
    <property type="entry name" value="HTH_XRE"/>
    <property type="match status" value="1"/>
</dbReference>
<name>A0A432WDY1_9GAMM</name>
<evidence type="ECO:0000256" key="1">
    <source>
        <dbReference type="ARBA" id="ARBA00023125"/>
    </source>
</evidence>
<organism evidence="3 4">
    <name type="scientific">Aliidiomarina soli</name>
    <dbReference type="NCBI Taxonomy" id="1928574"/>
    <lineage>
        <taxon>Bacteria</taxon>
        <taxon>Pseudomonadati</taxon>
        <taxon>Pseudomonadota</taxon>
        <taxon>Gammaproteobacteria</taxon>
        <taxon>Alteromonadales</taxon>
        <taxon>Idiomarinaceae</taxon>
        <taxon>Aliidiomarina</taxon>
    </lineage>
</organism>
<dbReference type="AlphaFoldDB" id="A0A432WDY1"/>
<proteinExistence type="predicted"/>
<accession>A0A432WDY1</accession>
<gene>
    <name evidence="3" type="ORF">CWE14_11265</name>
</gene>
<dbReference type="EMBL" id="PIPO01000005">
    <property type="protein sequence ID" value="RUO31076.1"/>
    <property type="molecule type" value="Genomic_DNA"/>
</dbReference>
<dbReference type="SUPFAM" id="SSF47413">
    <property type="entry name" value="lambda repressor-like DNA-binding domains"/>
    <property type="match status" value="1"/>
</dbReference>
<sequence length="68" mass="7792">MNDHVLNKIPEWRSRAGLSQQELADAIGVSRKTISTIERRKFTPSVQIALKLARYFKCSVDELFELGE</sequence>
<keyword evidence="4" id="KW-1185">Reference proteome</keyword>
<comment type="caution">
    <text evidence="3">The sequence shown here is derived from an EMBL/GenBank/DDBJ whole genome shotgun (WGS) entry which is preliminary data.</text>
</comment>
<feature type="domain" description="HTH cro/C1-type" evidence="2">
    <location>
        <begin position="9"/>
        <end position="63"/>
    </location>
</feature>